<dbReference type="OrthoDB" id="10251781at2759"/>
<name>T1KEF6_TETUR</name>
<reference evidence="7" key="2">
    <citation type="submission" date="2015-06" db="UniProtKB">
        <authorList>
            <consortium name="EnsemblMetazoa"/>
        </authorList>
    </citation>
    <scope>IDENTIFICATION</scope>
</reference>
<keyword evidence="2 6" id="KW-0689">Ribosomal protein</keyword>
<evidence type="ECO:0000256" key="5">
    <source>
        <dbReference type="ARBA" id="ARBA00076245"/>
    </source>
</evidence>
<dbReference type="GO" id="GO:0019843">
    <property type="term" value="F:rRNA binding"/>
    <property type="evidence" value="ECO:0007669"/>
    <property type="project" value="InterPro"/>
</dbReference>
<dbReference type="GO" id="GO:0006412">
    <property type="term" value="P:translation"/>
    <property type="evidence" value="ECO:0007669"/>
    <property type="project" value="InterPro"/>
</dbReference>
<dbReference type="InterPro" id="IPR005813">
    <property type="entry name" value="Ribosomal_bL20"/>
</dbReference>
<dbReference type="GO" id="GO:0005840">
    <property type="term" value="C:ribosome"/>
    <property type="evidence" value="ECO:0007669"/>
    <property type="project" value="UniProtKB-KW"/>
</dbReference>
<evidence type="ECO:0000256" key="3">
    <source>
        <dbReference type="ARBA" id="ARBA00023274"/>
    </source>
</evidence>
<proteinExistence type="inferred from homology"/>
<dbReference type="EnsemblMetazoa" id="tetur09g06480.1">
    <property type="protein sequence ID" value="tetur09g06480.1"/>
    <property type="gene ID" value="tetur09g06480"/>
</dbReference>
<evidence type="ECO:0000313" key="8">
    <source>
        <dbReference type="Proteomes" id="UP000015104"/>
    </source>
</evidence>
<dbReference type="eggNOG" id="KOG4707">
    <property type="taxonomic scope" value="Eukaryota"/>
</dbReference>
<organism evidence="7 8">
    <name type="scientific">Tetranychus urticae</name>
    <name type="common">Two-spotted spider mite</name>
    <dbReference type="NCBI Taxonomy" id="32264"/>
    <lineage>
        <taxon>Eukaryota</taxon>
        <taxon>Metazoa</taxon>
        <taxon>Ecdysozoa</taxon>
        <taxon>Arthropoda</taxon>
        <taxon>Chelicerata</taxon>
        <taxon>Arachnida</taxon>
        <taxon>Acari</taxon>
        <taxon>Acariformes</taxon>
        <taxon>Trombidiformes</taxon>
        <taxon>Prostigmata</taxon>
        <taxon>Eleutherengona</taxon>
        <taxon>Raphignathae</taxon>
        <taxon>Tetranychoidea</taxon>
        <taxon>Tetranychidae</taxon>
        <taxon>Tetranychus</taxon>
    </lineage>
</organism>
<dbReference type="HOGENOM" id="CLU_123265_1_1_1"/>
<evidence type="ECO:0000313" key="7">
    <source>
        <dbReference type="EnsemblMetazoa" id="tetur09g06480.1"/>
    </source>
</evidence>
<dbReference type="OMA" id="CYRIAIR"/>
<dbReference type="NCBIfam" id="TIGR01032">
    <property type="entry name" value="rplT_bact"/>
    <property type="match status" value="1"/>
</dbReference>
<evidence type="ECO:0000256" key="2">
    <source>
        <dbReference type="ARBA" id="ARBA00022980"/>
    </source>
</evidence>
<keyword evidence="3 6" id="KW-0687">Ribonucleoprotein</keyword>
<dbReference type="SUPFAM" id="SSF74731">
    <property type="entry name" value="Ribosomal protein L20"/>
    <property type="match status" value="1"/>
</dbReference>
<dbReference type="Proteomes" id="UP000015104">
    <property type="component" value="Unassembled WGS sequence"/>
</dbReference>
<dbReference type="Gene3D" id="6.10.160.10">
    <property type="match status" value="1"/>
</dbReference>
<dbReference type="GO" id="GO:1990904">
    <property type="term" value="C:ribonucleoprotein complex"/>
    <property type="evidence" value="ECO:0007669"/>
    <property type="project" value="UniProtKB-KW"/>
</dbReference>
<reference evidence="8" key="1">
    <citation type="submission" date="2011-08" db="EMBL/GenBank/DDBJ databases">
        <authorList>
            <person name="Rombauts S."/>
        </authorList>
    </citation>
    <scope>NUCLEOTIDE SEQUENCE</scope>
    <source>
        <strain evidence="8">London</strain>
    </source>
</reference>
<dbReference type="STRING" id="32264.T1KEF6"/>
<dbReference type="KEGG" id="tut:107363254"/>
<dbReference type="InterPro" id="IPR035566">
    <property type="entry name" value="Ribosomal_protein_bL20_C"/>
</dbReference>
<dbReference type="PANTHER" id="PTHR10986">
    <property type="entry name" value="39S RIBOSOMAL PROTEIN L20"/>
    <property type="match status" value="1"/>
</dbReference>
<dbReference type="GO" id="GO:0003735">
    <property type="term" value="F:structural constituent of ribosome"/>
    <property type="evidence" value="ECO:0007669"/>
    <property type="project" value="InterPro"/>
</dbReference>
<evidence type="ECO:0000256" key="1">
    <source>
        <dbReference type="ARBA" id="ARBA00007698"/>
    </source>
</evidence>
<gene>
    <name evidence="7" type="primary">107363254</name>
</gene>
<comment type="similarity">
    <text evidence="1 6">Belongs to the bacterial ribosomal protein bL20 family.</text>
</comment>
<dbReference type="FunFam" id="1.10.1900.20:FF:000001">
    <property type="entry name" value="50S ribosomal protein L20"/>
    <property type="match status" value="1"/>
</dbReference>
<evidence type="ECO:0000256" key="6">
    <source>
        <dbReference type="RuleBase" id="RU000561"/>
    </source>
</evidence>
<dbReference type="PRINTS" id="PR00062">
    <property type="entry name" value="RIBOSOMALL20"/>
</dbReference>
<sequence length="158" mass="18887">MVQLTRILCKYTPPWFNLEVGNGGRYFKKYNLFRMTGGFYGRNRNTYKNARNKWTKRIEYENRDRGEKKIQFRDLTSQRVLAACREHDYPFHLFITALPQMDIELDRKTLANLAIWEPRTFKSLIELAKEFHHANPVDPMMDRPKPVSVISREMLNQS</sequence>
<dbReference type="Gene3D" id="1.10.1900.20">
    <property type="entry name" value="Ribosomal protein L20"/>
    <property type="match status" value="1"/>
</dbReference>
<keyword evidence="8" id="KW-1185">Reference proteome</keyword>
<dbReference type="Pfam" id="PF00453">
    <property type="entry name" value="Ribosomal_L20"/>
    <property type="match status" value="1"/>
</dbReference>
<protein>
    <recommendedName>
        <fullName evidence="4">Large ribosomal subunit protein bL20m</fullName>
    </recommendedName>
    <alternativeName>
        <fullName evidence="5">39S ribosomal protein L20, mitochondrial</fullName>
    </alternativeName>
</protein>
<evidence type="ECO:0000256" key="4">
    <source>
        <dbReference type="ARBA" id="ARBA00072767"/>
    </source>
</evidence>
<accession>T1KEF6</accession>
<dbReference type="EMBL" id="CAEY01002034">
    <property type="status" value="NOT_ANNOTATED_CDS"/>
    <property type="molecule type" value="Genomic_DNA"/>
</dbReference>
<dbReference type="AlphaFoldDB" id="T1KEF6"/>